<evidence type="ECO:0000256" key="5">
    <source>
        <dbReference type="ARBA" id="ARBA00023054"/>
    </source>
</evidence>
<comment type="similarity">
    <text evidence="6 7">Belongs to the TRAFAC class myosin-kinesin ATPase superfamily. Kinesin family.</text>
</comment>
<keyword evidence="6 7" id="KW-0505">Motor protein</keyword>
<dbReference type="PROSITE" id="PS50067">
    <property type="entry name" value="KINESIN_MOTOR_2"/>
    <property type="match status" value="1"/>
</dbReference>
<feature type="compositionally biased region" description="Low complexity" evidence="9">
    <location>
        <begin position="25"/>
        <end position="38"/>
    </location>
</feature>
<dbReference type="GO" id="GO:0007052">
    <property type="term" value="P:mitotic spindle organization"/>
    <property type="evidence" value="ECO:0007669"/>
    <property type="project" value="TreeGrafter"/>
</dbReference>
<dbReference type="GO" id="GO:0003777">
    <property type="term" value="F:microtubule motor activity"/>
    <property type="evidence" value="ECO:0007669"/>
    <property type="project" value="InterPro"/>
</dbReference>
<sequence length="944" mass="105231">MSQGHAAMRARGLVVGESPRDRVASRPSLPCRRSSSTPAGTSPRPANPVTRRDSSQNGKGDVSLCVRLRPGENPVASVEGDVVRLRPAWTRDLDATFHCDHAFSGDADQERVFTTAVTPICESVVRGYNGAVIAYGQTGSGKTHTMVGERQGLCRGIAPRAVSWVFDALEDRPNCGVMVSVLEIYNEKARDLLSPTSGVCVGVHEHAGSGTFSCPDAVQRPVKAPQEALDALFQGLQRRETAWTDMNHSSSRSHLVFTLTISQKDEDMGATLCSRFHLVDLAGSERLKRSLGSARGKSPAQHKELQKEACEINKSLSQLALVIQRLTGSVSYIPYRDSLLTRLLAESFGGNSKTCLIITCASTAENREETRCSLEFGKRAKLVKNRAEINLEVSAETSPFLKAFIAKEAQLQQEVDRLQSERDVLLAAEELWKTQRAGMEREREDFLRRLSTAEATAAMAQEELASQTVESAELRETISSTEAAQKTLHQNFRTLESELHKTKEEYTREDSRRKALAEEHEHSISKLLEEKATLQRLREESAAEVLRLRQEHDDVLSKRDADHEALCLRWKEDVTNAKKESALVIARLEEESVVFRQRLEATMCDMLRFSDEKAALDRSFQEERASLVARSHEESRKFRDEKAVLVAELEETKMEVHRKWQEEAAKLREAKAVAVADAEQEMGVLRKRLQDALGELRRLQSDMADMETQFHEQQAASAAALQAECAAQRLSREQWELALADRTAAATARFEREREELHRSCDEELARHERDMAARVSSAEAEKSVMQRHLQDAISEARKLAEDRAALVSQLAAASWEPWQDVERRTREHFAETAVEPHGELTLHAVSAGYTVPGSDRDDDVVLAMKNELLRRLHRDDSGIGHLQRSRHSGSVHKLMSSASGATTAAPEDLLGSRRFLHDSCDMLEAHSSASSAFDADEATTPHF</sequence>
<dbReference type="InterPro" id="IPR027417">
    <property type="entry name" value="P-loop_NTPase"/>
</dbReference>
<feature type="domain" description="Kinesin motor" evidence="10">
    <location>
        <begin position="61"/>
        <end position="383"/>
    </location>
</feature>
<keyword evidence="7" id="KW-0493">Microtubule</keyword>
<dbReference type="InterPro" id="IPR001752">
    <property type="entry name" value="Kinesin_motor_dom"/>
</dbReference>
<evidence type="ECO:0000256" key="8">
    <source>
        <dbReference type="SAM" id="Coils"/>
    </source>
</evidence>
<evidence type="ECO:0000256" key="2">
    <source>
        <dbReference type="ARBA" id="ARBA00022490"/>
    </source>
</evidence>
<dbReference type="GO" id="GO:0005737">
    <property type="term" value="C:cytoplasm"/>
    <property type="evidence" value="ECO:0007669"/>
    <property type="project" value="UniProtKB-SubCell"/>
</dbReference>
<reference evidence="11" key="1">
    <citation type="submission" date="2021-01" db="EMBL/GenBank/DDBJ databases">
        <authorList>
            <person name="Corre E."/>
            <person name="Pelletier E."/>
            <person name="Niang G."/>
            <person name="Scheremetjew M."/>
            <person name="Finn R."/>
            <person name="Kale V."/>
            <person name="Holt S."/>
            <person name="Cochrane G."/>
            <person name="Meng A."/>
            <person name="Brown T."/>
            <person name="Cohen L."/>
        </authorList>
    </citation>
    <scope>NUCLEOTIDE SEQUENCE</scope>
</reference>
<dbReference type="GO" id="GO:0005874">
    <property type="term" value="C:microtubule"/>
    <property type="evidence" value="ECO:0007669"/>
    <property type="project" value="UniProtKB-KW"/>
</dbReference>
<evidence type="ECO:0000313" key="11">
    <source>
        <dbReference type="EMBL" id="CAD8860918.1"/>
    </source>
</evidence>
<name>A0A7S1APK5_NOCSC</name>
<feature type="coiled-coil region" evidence="8">
    <location>
        <begin position="401"/>
        <end position="591"/>
    </location>
</feature>
<keyword evidence="3 6" id="KW-0547">Nucleotide-binding</keyword>
<dbReference type="GO" id="GO:0005524">
    <property type="term" value="F:ATP binding"/>
    <property type="evidence" value="ECO:0007669"/>
    <property type="project" value="UniProtKB-UniRule"/>
</dbReference>
<dbReference type="GO" id="GO:0005875">
    <property type="term" value="C:microtubule associated complex"/>
    <property type="evidence" value="ECO:0007669"/>
    <property type="project" value="TreeGrafter"/>
</dbReference>
<keyword evidence="5 8" id="KW-0175">Coiled coil</keyword>
<dbReference type="PANTHER" id="PTHR47969:SF15">
    <property type="entry name" value="CHROMOSOME-ASSOCIATED KINESIN KIF4A-RELATED"/>
    <property type="match status" value="1"/>
</dbReference>
<dbReference type="AlphaFoldDB" id="A0A7S1APK5"/>
<dbReference type="SMART" id="SM00129">
    <property type="entry name" value="KISc"/>
    <property type="match status" value="1"/>
</dbReference>
<evidence type="ECO:0000256" key="6">
    <source>
        <dbReference type="PROSITE-ProRule" id="PRU00283"/>
    </source>
</evidence>
<evidence type="ECO:0000256" key="4">
    <source>
        <dbReference type="ARBA" id="ARBA00022840"/>
    </source>
</evidence>
<dbReference type="CDD" id="cd00106">
    <property type="entry name" value="KISc"/>
    <property type="match status" value="1"/>
</dbReference>
<feature type="region of interest" description="Disordered" evidence="9">
    <location>
        <begin position="1"/>
        <end position="62"/>
    </location>
</feature>
<dbReference type="GO" id="GO:0051231">
    <property type="term" value="P:spindle elongation"/>
    <property type="evidence" value="ECO:0007669"/>
    <property type="project" value="TreeGrafter"/>
</dbReference>
<dbReference type="PRINTS" id="PR00380">
    <property type="entry name" value="KINESINHEAVY"/>
</dbReference>
<dbReference type="PROSITE" id="PS00411">
    <property type="entry name" value="KINESIN_MOTOR_1"/>
    <property type="match status" value="1"/>
</dbReference>
<evidence type="ECO:0000259" key="10">
    <source>
        <dbReference type="PROSITE" id="PS50067"/>
    </source>
</evidence>
<dbReference type="EMBL" id="HBFQ01049470">
    <property type="protein sequence ID" value="CAD8860918.1"/>
    <property type="molecule type" value="Transcribed_RNA"/>
</dbReference>
<evidence type="ECO:0000256" key="9">
    <source>
        <dbReference type="SAM" id="MobiDB-lite"/>
    </source>
</evidence>
<dbReference type="InterPro" id="IPR036961">
    <property type="entry name" value="Kinesin_motor_dom_sf"/>
</dbReference>
<accession>A0A7S1APK5</accession>
<feature type="coiled-coil region" evidence="8">
    <location>
        <begin position="675"/>
        <end position="716"/>
    </location>
</feature>
<evidence type="ECO:0000256" key="7">
    <source>
        <dbReference type="RuleBase" id="RU000394"/>
    </source>
</evidence>
<dbReference type="InterPro" id="IPR027640">
    <property type="entry name" value="Kinesin-like_fam"/>
</dbReference>
<gene>
    <name evidence="11" type="ORF">NSCI0253_LOCUS35273</name>
</gene>
<comment type="subcellular location">
    <subcellularLocation>
        <location evidence="1">Cytoplasm</location>
    </subcellularLocation>
</comment>
<dbReference type="InterPro" id="IPR019821">
    <property type="entry name" value="Kinesin_motor_CS"/>
</dbReference>
<proteinExistence type="inferred from homology"/>
<protein>
    <recommendedName>
        <fullName evidence="7">Kinesin-like protein</fullName>
    </recommendedName>
</protein>
<dbReference type="GO" id="GO:0007018">
    <property type="term" value="P:microtubule-based movement"/>
    <property type="evidence" value="ECO:0007669"/>
    <property type="project" value="InterPro"/>
</dbReference>
<dbReference type="PANTHER" id="PTHR47969">
    <property type="entry name" value="CHROMOSOME-ASSOCIATED KINESIN KIF4A-RELATED"/>
    <property type="match status" value="1"/>
</dbReference>
<feature type="binding site" evidence="6">
    <location>
        <begin position="136"/>
        <end position="143"/>
    </location>
    <ligand>
        <name>ATP</name>
        <dbReference type="ChEBI" id="CHEBI:30616"/>
    </ligand>
</feature>
<evidence type="ECO:0000256" key="3">
    <source>
        <dbReference type="ARBA" id="ARBA00022741"/>
    </source>
</evidence>
<dbReference type="Gene3D" id="3.40.850.10">
    <property type="entry name" value="Kinesin motor domain"/>
    <property type="match status" value="1"/>
</dbReference>
<organism evidence="11">
    <name type="scientific">Noctiluca scintillans</name>
    <name type="common">Sea sparkle</name>
    <name type="synonym">Red tide dinoflagellate</name>
    <dbReference type="NCBI Taxonomy" id="2966"/>
    <lineage>
        <taxon>Eukaryota</taxon>
        <taxon>Sar</taxon>
        <taxon>Alveolata</taxon>
        <taxon>Dinophyceae</taxon>
        <taxon>Noctilucales</taxon>
        <taxon>Noctilucaceae</taxon>
        <taxon>Noctiluca</taxon>
    </lineage>
</organism>
<dbReference type="GO" id="GO:0008017">
    <property type="term" value="F:microtubule binding"/>
    <property type="evidence" value="ECO:0007669"/>
    <property type="project" value="InterPro"/>
</dbReference>
<keyword evidence="4 6" id="KW-0067">ATP-binding</keyword>
<dbReference type="SUPFAM" id="SSF52540">
    <property type="entry name" value="P-loop containing nucleoside triphosphate hydrolases"/>
    <property type="match status" value="1"/>
</dbReference>
<evidence type="ECO:0000256" key="1">
    <source>
        <dbReference type="ARBA" id="ARBA00004496"/>
    </source>
</evidence>
<dbReference type="Pfam" id="PF00225">
    <property type="entry name" value="Kinesin"/>
    <property type="match status" value="1"/>
</dbReference>
<keyword evidence="2" id="KW-0963">Cytoplasm</keyword>